<evidence type="ECO:0000313" key="6">
    <source>
        <dbReference type="EMBL" id="MPN35578.1"/>
    </source>
</evidence>
<dbReference type="PANTHER" id="PTHR43761:SF1">
    <property type="entry name" value="D-ISOMER SPECIFIC 2-HYDROXYACID DEHYDROGENASE CATALYTIC DOMAIN-CONTAINING PROTEIN-RELATED"/>
    <property type="match status" value="1"/>
</dbReference>
<dbReference type="InterPro" id="IPR006140">
    <property type="entry name" value="D-isomer_DH_NAD-bd"/>
</dbReference>
<feature type="domain" description="D-isomer specific 2-hydroxyacid dehydrogenase catalytic" evidence="4">
    <location>
        <begin position="6"/>
        <end position="185"/>
    </location>
</feature>
<evidence type="ECO:0000259" key="5">
    <source>
        <dbReference type="Pfam" id="PF02826"/>
    </source>
</evidence>
<dbReference type="GO" id="GO:0051287">
    <property type="term" value="F:NAD binding"/>
    <property type="evidence" value="ECO:0007669"/>
    <property type="project" value="InterPro"/>
</dbReference>
<dbReference type="SUPFAM" id="SSF51735">
    <property type="entry name" value="NAD(P)-binding Rossmann-fold domains"/>
    <property type="match status" value="1"/>
</dbReference>
<keyword evidence="2 6" id="KW-0560">Oxidoreductase</keyword>
<feature type="domain" description="D-isomer specific 2-hydroxyacid dehydrogenase NAD-binding" evidence="5">
    <location>
        <begin position="109"/>
        <end position="180"/>
    </location>
</feature>
<dbReference type="AlphaFoldDB" id="A0A645H9B7"/>
<dbReference type="InterPro" id="IPR006139">
    <property type="entry name" value="D-isomer_2_OHA_DH_cat_dom"/>
</dbReference>
<dbReference type="Pfam" id="PF02826">
    <property type="entry name" value="2-Hacid_dh_C"/>
    <property type="match status" value="1"/>
</dbReference>
<gene>
    <name evidence="6" type="primary">pdxB_18</name>
    <name evidence="6" type="ORF">SDC9_183076</name>
</gene>
<protein>
    <submittedName>
        <fullName evidence="6">Erythronate-4-phosphate dehydrogenase</fullName>
        <ecNumber evidence="6">1.1.1.290</ecNumber>
    </submittedName>
</protein>
<keyword evidence="3" id="KW-0520">NAD</keyword>
<accession>A0A645H9B7</accession>
<dbReference type="SUPFAM" id="SSF52283">
    <property type="entry name" value="Formate/glycerate dehydrogenase catalytic domain-like"/>
    <property type="match status" value="1"/>
</dbReference>
<dbReference type="Gene3D" id="3.40.50.720">
    <property type="entry name" value="NAD(P)-binding Rossmann-like Domain"/>
    <property type="match status" value="2"/>
</dbReference>
<dbReference type="Pfam" id="PF00389">
    <property type="entry name" value="2-Hacid_dh"/>
    <property type="match status" value="1"/>
</dbReference>
<comment type="similarity">
    <text evidence="1">Belongs to the D-isomer specific 2-hydroxyacid dehydrogenase family.</text>
</comment>
<dbReference type="InterPro" id="IPR036291">
    <property type="entry name" value="NAD(P)-bd_dom_sf"/>
</dbReference>
<comment type="caution">
    <text evidence="6">The sequence shown here is derived from an EMBL/GenBank/DDBJ whole genome shotgun (WGS) entry which is preliminary data.</text>
</comment>
<proteinExistence type="inferred from homology"/>
<evidence type="ECO:0000256" key="2">
    <source>
        <dbReference type="ARBA" id="ARBA00023002"/>
    </source>
</evidence>
<organism evidence="6">
    <name type="scientific">bioreactor metagenome</name>
    <dbReference type="NCBI Taxonomy" id="1076179"/>
    <lineage>
        <taxon>unclassified sequences</taxon>
        <taxon>metagenomes</taxon>
        <taxon>ecological metagenomes</taxon>
    </lineage>
</organism>
<dbReference type="EMBL" id="VSSQ01089252">
    <property type="protein sequence ID" value="MPN35578.1"/>
    <property type="molecule type" value="Genomic_DNA"/>
</dbReference>
<dbReference type="EC" id="1.1.1.290" evidence="6"/>
<name>A0A645H9B7_9ZZZZ</name>
<sequence>MGANVIYFEKVSPAAIQFINEFKDPKDEVVYWSELSEEQKTKCLERAQYLITAAYPINRELIKKAPNARLIQKTGSGVDNIDLIAAKEMNVMVSSTPGANSNSVAEMTIGMILCLYRKLHFMDRETKQGKWFMFEYRPSMFEMRGKTHGIIGMGNIGKAVAQLSKAFGTKIVYYDAYQRNIVKIIYQDRL</sequence>
<evidence type="ECO:0000256" key="1">
    <source>
        <dbReference type="ARBA" id="ARBA00005854"/>
    </source>
</evidence>
<dbReference type="InterPro" id="IPR050418">
    <property type="entry name" value="D-iso_2-hydroxyacid_DH_PdxB"/>
</dbReference>
<dbReference type="GO" id="GO:0033711">
    <property type="term" value="F:4-phosphoerythronate dehydrogenase activity"/>
    <property type="evidence" value="ECO:0007669"/>
    <property type="project" value="UniProtKB-EC"/>
</dbReference>
<reference evidence="6" key="1">
    <citation type="submission" date="2019-08" db="EMBL/GenBank/DDBJ databases">
        <authorList>
            <person name="Kucharzyk K."/>
            <person name="Murdoch R.W."/>
            <person name="Higgins S."/>
            <person name="Loffler F."/>
        </authorList>
    </citation>
    <scope>NUCLEOTIDE SEQUENCE</scope>
</reference>
<evidence type="ECO:0000256" key="3">
    <source>
        <dbReference type="ARBA" id="ARBA00023027"/>
    </source>
</evidence>
<dbReference type="PANTHER" id="PTHR43761">
    <property type="entry name" value="D-ISOMER SPECIFIC 2-HYDROXYACID DEHYDROGENASE FAMILY PROTEIN (AFU_ORTHOLOGUE AFUA_1G13630)"/>
    <property type="match status" value="1"/>
</dbReference>
<evidence type="ECO:0000259" key="4">
    <source>
        <dbReference type="Pfam" id="PF00389"/>
    </source>
</evidence>